<dbReference type="EMBL" id="PVFZ01000013">
    <property type="protein sequence ID" value="PRF26797.1"/>
    <property type="molecule type" value="Genomic_DNA"/>
</dbReference>
<dbReference type="AlphaFoldDB" id="A0A228E1A5"/>
<evidence type="ECO:0000313" key="6">
    <source>
        <dbReference type="Proteomes" id="UP000237811"/>
    </source>
</evidence>
<name>A0A228E1A5_9BURK</name>
<dbReference type="EMBL" id="PVFR01000015">
    <property type="protein sequence ID" value="PRE54134.1"/>
    <property type="molecule type" value="Genomic_DNA"/>
</dbReference>
<evidence type="ECO:0000313" key="2">
    <source>
        <dbReference type="EMBL" id="PRE54134.1"/>
    </source>
</evidence>
<dbReference type="Proteomes" id="UP000237811">
    <property type="component" value="Unassembled WGS sequence"/>
</dbReference>
<evidence type="ECO:0000313" key="3">
    <source>
        <dbReference type="EMBL" id="PRF26797.1"/>
    </source>
</evidence>
<dbReference type="Proteomes" id="UP000237686">
    <property type="component" value="Unassembled WGS sequence"/>
</dbReference>
<evidence type="ECO:0000313" key="4">
    <source>
        <dbReference type="EMBL" id="PRF54211.1"/>
    </source>
</evidence>
<reference evidence="4 7" key="1">
    <citation type="submission" date="2018-03" db="EMBL/GenBank/DDBJ databases">
        <authorList>
            <person name="Keele B.F."/>
        </authorList>
    </citation>
    <scope>NUCLEOTIDE SEQUENCE [LARGE SCALE GENOMIC DNA]</scope>
    <source>
        <strain evidence="4 7">AU19729</strain>
    </source>
</reference>
<proteinExistence type="predicted"/>
<dbReference type="Proteomes" id="UP000238982">
    <property type="component" value="Unassembled WGS sequence"/>
</dbReference>
<reference evidence="5 6" key="2">
    <citation type="submission" date="2018-03" db="EMBL/GenBank/DDBJ databases">
        <authorList>
            <person name="Nguyen K."/>
            <person name="Fouts D."/>
            <person name="Sutton G."/>
        </authorList>
    </citation>
    <scope>NUCLEOTIDE SEQUENCE [LARGE SCALE GENOMIC DNA]</scope>
    <source>
        <strain evidence="2 6">AU14328</strain>
        <strain evidence="3 5">AU17135</strain>
    </source>
</reference>
<accession>A0A228E1A5</accession>
<sequence length="76" mass="8430">MTGEFVRPTENGPHARFVRCPPGARPASGGPARADKKRGSEEPPFSLQRPRLPEHRCNSPRSANFAIRLQRRLSPA</sequence>
<feature type="region of interest" description="Disordered" evidence="1">
    <location>
        <begin position="1"/>
        <end position="76"/>
    </location>
</feature>
<dbReference type="EMBL" id="PVGH01000108">
    <property type="protein sequence ID" value="PRF54211.1"/>
    <property type="molecule type" value="Genomic_DNA"/>
</dbReference>
<gene>
    <name evidence="3" type="ORF">C6P98_05795</name>
    <name evidence="2" type="ORF">C6P99_04655</name>
    <name evidence="4" type="ORF">C6Q15_29075</name>
</gene>
<comment type="caution">
    <text evidence="4">The sequence shown here is derived from an EMBL/GenBank/DDBJ whole genome shotgun (WGS) entry which is preliminary data.</text>
</comment>
<evidence type="ECO:0000256" key="1">
    <source>
        <dbReference type="SAM" id="MobiDB-lite"/>
    </source>
</evidence>
<evidence type="ECO:0000313" key="7">
    <source>
        <dbReference type="Proteomes" id="UP000238982"/>
    </source>
</evidence>
<evidence type="ECO:0000313" key="5">
    <source>
        <dbReference type="Proteomes" id="UP000237686"/>
    </source>
</evidence>
<feature type="compositionally biased region" description="Low complexity" evidence="1">
    <location>
        <begin position="19"/>
        <end position="32"/>
    </location>
</feature>
<protein>
    <submittedName>
        <fullName evidence="4">Uncharacterized protein</fullName>
    </submittedName>
</protein>
<organism evidence="4 7">
    <name type="scientific">Burkholderia multivorans</name>
    <dbReference type="NCBI Taxonomy" id="87883"/>
    <lineage>
        <taxon>Bacteria</taxon>
        <taxon>Pseudomonadati</taxon>
        <taxon>Pseudomonadota</taxon>
        <taxon>Betaproteobacteria</taxon>
        <taxon>Burkholderiales</taxon>
        <taxon>Burkholderiaceae</taxon>
        <taxon>Burkholderia</taxon>
        <taxon>Burkholderia cepacia complex</taxon>
    </lineage>
</organism>